<comment type="caution">
    <text evidence="1">The sequence shown here is derived from an EMBL/GenBank/DDBJ whole genome shotgun (WGS) entry which is preliminary data.</text>
</comment>
<protein>
    <submittedName>
        <fullName evidence="1">Uncharacterized protein</fullName>
    </submittedName>
</protein>
<evidence type="ECO:0000313" key="2">
    <source>
        <dbReference type="Proteomes" id="UP000799754"/>
    </source>
</evidence>
<evidence type="ECO:0000313" key="1">
    <source>
        <dbReference type="EMBL" id="KAF2633012.1"/>
    </source>
</evidence>
<keyword evidence="2" id="KW-1185">Reference proteome</keyword>
<organism evidence="1 2">
    <name type="scientific">Macroventuria anomochaeta</name>
    <dbReference type="NCBI Taxonomy" id="301207"/>
    <lineage>
        <taxon>Eukaryota</taxon>
        <taxon>Fungi</taxon>
        <taxon>Dikarya</taxon>
        <taxon>Ascomycota</taxon>
        <taxon>Pezizomycotina</taxon>
        <taxon>Dothideomycetes</taxon>
        <taxon>Pleosporomycetidae</taxon>
        <taxon>Pleosporales</taxon>
        <taxon>Pleosporineae</taxon>
        <taxon>Didymellaceae</taxon>
        <taxon>Macroventuria</taxon>
    </lineage>
</organism>
<gene>
    <name evidence="1" type="ORF">BU25DRAFT_87516</name>
</gene>
<name>A0ACB6SHQ0_9PLEO</name>
<proteinExistence type="predicted"/>
<sequence length="108" mass="12334">MSRDRSAVRTFGALHLQIYRAFDQTRYQQNYLSSRPAGSDQNLCSVGYAVDRSVNAVKRPFGNTPLSARQFRSFLRYRRAREKVRLKEIILLSSRDHLNVGACMPGAP</sequence>
<accession>A0ACB6SHQ0</accession>
<dbReference type="Proteomes" id="UP000799754">
    <property type="component" value="Unassembled WGS sequence"/>
</dbReference>
<reference evidence="1" key="1">
    <citation type="journal article" date="2020" name="Stud. Mycol.">
        <title>101 Dothideomycetes genomes: a test case for predicting lifestyles and emergence of pathogens.</title>
        <authorList>
            <person name="Haridas S."/>
            <person name="Albert R."/>
            <person name="Binder M."/>
            <person name="Bloem J."/>
            <person name="Labutti K."/>
            <person name="Salamov A."/>
            <person name="Andreopoulos B."/>
            <person name="Baker S."/>
            <person name="Barry K."/>
            <person name="Bills G."/>
            <person name="Bluhm B."/>
            <person name="Cannon C."/>
            <person name="Castanera R."/>
            <person name="Culley D."/>
            <person name="Daum C."/>
            <person name="Ezra D."/>
            <person name="Gonzalez J."/>
            <person name="Henrissat B."/>
            <person name="Kuo A."/>
            <person name="Liang C."/>
            <person name="Lipzen A."/>
            <person name="Lutzoni F."/>
            <person name="Magnuson J."/>
            <person name="Mondo S."/>
            <person name="Nolan M."/>
            <person name="Ohm R."/>
            <person name="Pangilinan J."/>
            <person name="Park H.-J."/>
            <person name="Ramirez L."/>
            <person name="Alfaro M."/>
            <person name="Sun H."/>
            <person name="Tritt A."/>
            <person name="Yoshinaga Y."/>
            <person name="Zwiers L.-H."/>
            <person name="Turgeon B."/>
            <person name="Goodwin S."/>
            <person name="Spatafora J."/>
            <person name="Crous P."/>
            <person name="Grigoriev I."/>
        </authorList>
    </citation>
    <scope>NUCLEOTIDE SEQUENCE</scope>
    <source>
        <strain evidence="1">CBS 525.71</strain>
    </source>
</reference>
<dbReference type="EMBL" id="MU006702">
    <property type="protein sequence ID" value="KAF2633012.1"/>
    <property type="molecule type" value="Genomic_DNA"/>
</dbReference>